<protein>
    <submittedName>
        <fullName evidence="1">RloB domain-containing protein</fullName>
    </submittedName>
</protein>
<dbReference type="RefSeq" id="WP_186507721.1">
    <property type="nucleotide sequence ID" value="NZ_JACNEP010000014.1"/>
</dbReference>
<gene>
    <name evidence="1" type="ORF">H8B19_15105</name>
</gene>
<organism evidence="1 2">
    <name type="scientific">Neptunicella marina</name>
    <dbReference type="NCBI Taxonomy" id="2125989"/>
    <lineage>
        <taxon>Bacteria</taxon>
        <taxon>Pseudomonadati</taxon>
        <taxon>Pseudomonadota</taxon>
        <taxon>Gammaproteobacteria</taxon>
        <taxon>Alteromonadales</taxon>
        <taxon>Alteromonadaceae</taxon>
        <taxon>Neptunicella</taxon>
    </lineage>
</organism>
<evidence type="ECO:0000313" key="1">
    <source>
        <dbReference type="EMBL" id="MBC3767207.1"/>
    </source>
</evidence>
<dbReference type="InterPro" id="IPR025591">
    <property type="entry name" value="RloB"/>
</dbReference>
<evidence type="ECO:0000313" key="2">
    <source>
        <dbReference type="Proteomes" id="UP000601768"/>
    </source>
</evidence>
<dbReference type="AlphaFoldDB" id="A0A8J6IWZ7"/>
<reference evidence="1" key="2">
    <citation type="submission" date="2020-08" db="EMBL/GenBank/DDBJ databases">
        <authorList>
            <person name="Lai Q."/>
        </authorList>
    </citation>
    <scope>NUCLEOTIDE SEQUENCE</scope>
    <source>
        <strain evidence="1">S27-2</strain>
    </source>
</reference>
<dbReference type="Proteomes" id="UP000601768">
    <property type="component" value="Unassembled WGS sequence"/>
</dbReference>
<dbReference type="Pfam" id="PF13707">
    <property type="entry name" value="RloB"/>
    <property type="match status" value="1"/>
</dbReference>
<reference evidence="1" key="1">
    <citation type="journal article" date="2018" name="Int. J. Syst. Evol. Microbiol.">
        <title>Neptunicella marina gen. nov., sp. nov., isolated from surface seawater.</title>
        <authorList>
            <person name="Liu X."/>
            <person name="Lai Q."/>
            <person name="Du Y."/>
            <person name="Zhang X."/>
            <person name="Liu Z."/>
            <person name="Sun F."/>
            <person name="Shao Z."/>
        </authorList>
    </citation>
    <scope>NUCLEOTIDE SEQUENCE</scope>
    <source>
        <strain evidence="1">S27-2</strain>
    </source>
</reference>
<name>A0A8J6IWZ7_9ALTE</name>
<comment type="caution">
    <text evidence="1">The sequence shown here is derived from an EMBL/GenBank/DDBJ whole genome shotgun (WGS) entry which is preliminary data.</text>
</comment>
<accession>A0A8J6IWZ7</accession>
<proteinExistence type="predicted"/>
<dbReference type="EMBL" id="JACNEP010000014">
    <property type="protein sequence ID" value="MBC3767207.1"/>
    <property type="molecule type" value="Genomic_DNA"/>
</dbReference>
<keyword evidence="2" id="KW-1185">Reference proteome</keyword>
<sequence length="216" mass="24805">MPRSKSKPKKVVQSKLWLYCEGTKTEVNYLNKYKTDKHCNNRLVSLIRVPQISQNTPKSIVDRVVEEKRKSSSHKGDIHWVIYDRESITKYSEKLHSQAIKKATDNNIKVALSNVCFELWILLHFGFSEAAYSDCKALTSSKAFKENIKKVGIENYEKGQADIYTRLKPYLNDARKNAEKLVIQNKGSYPAGTPTFKMNPSTDFHLVLDAIDNFVK</sequence>